<evidence type="ECO:0000256" key="2">
    <source>
        <dbReference type="ARBA" id="ARBA00013090"/>
    </source>
</evidence>
<dbReference type="Proteomes" id="UP000487350">
    <property type="component" value="Unassembled WGS sequence"/>
</dbReference>
<proteinExistence type="inferred from homology"/>
<comment type="catalytic activity">
    <reaction evidence="1 7">
        <text>L-glutamate = D-glutamate</text>
        <dbReference type="Rhea" id="RHEA:12813"/>
        <dbReference type="ChEBI" id="CHEBI:29985"/>
        <dbReference type="ChEBI" id="CHEBI:29986"/>
        <dbReference type="EC" id="5.1.1.3"/>
    </reaction>
</comment>
<gene>
    <name evidence="7 8" type="primary">murI</name>
    <name evidence="8" type="ORF">GHT07_08575</name>
</gene>
<reference evidence="8 9" key="1">
    <citation type="submission" date="2019-11" db="EMBL/GenBank/DDBJ databases">
        <title>Caenimonas koreensis gen. nov., sp. nov., isolated from activated sludge.</title>
        <authorList>
            <person name="Seung H.R."/>
        </authorList>
    </citation>
    <scope>NUCLEOTIDE SEQUENCE [LARGE SCALE GENOMIC DNA]</scope>
    <source>
        <strain evidence="8 9">EMB320</strain>
    </source>
</reference>
<dbReference type="EC" id="5.1.1.3" evidence="2 7"/>
<feature type="active site" description="Proton donor/acceptor" evidence="7">
    <location>
        <position position="74"/>
    </location>
</feature>
<evidence type="ECO:0000256" key="7">
    <source>
        <dbReference type="HAMAP-Rule" id="MF_00258"/>
    </source>
</evidence>
<dbReference type="EMBL" id="WJBU01000007">
    <property type="protein sequence ID" value="MRD47333.1"/>
    <property type="molecule type" value="Genomic_DNA"/>
</dbReference>
<accession>A0A844B2A3</accession>
<keyword evidence="3 7" id="KW-0133">Cell shape</keyword>
<dbReference type="GO" id="GO:0008360">
    <property type="term" value="P:regulation of cell shape"/>
    <property type="evidence" value="ECO:0007669"/>
    <property type="project" value="UniProtKB-KW"/>
</dbReference>
<comment type="caution">
    <text evidence="8">The sequence shown here is derived from an EMBL/GenBank/DDBJ whole genome shotgun (WGS) entry which is preliminary data.</text>
</comment>
<evidence type="ECO:0000256" key="5">
    <source>
        <dbReference type="ARBA" id="ARBA00023235"/>
    </source>
</evidence>
<dbReference type="RefSeq" id="WP_153584669.1">
    <property type="nucleotide sequence ID" value="NZ_WJBU01000007.1"/>
</dbReference>
<dbReference type="GO" id="GO:0009252">
    <property type="term" value="P:peptidoglycan biosynthetic process"/>
    <property type="evidence" value="ECO:0007669"/>
    <property type="project" value="UniProtKB-UniRule"/>
</dbReference>
<dbReference type="GO" id="GO:0071555">
    <property type="term" value="P:cell wall organization"/>
    <property type="evidence" value="ECO:0007669"/>
    <property type="project" value="UniProtKB-KW"/>
</dbReference>
<dbReference type="PANTHER" id="PTHR21198">
    <property type="entry name" value="GLUTAMATE RACEMASE"/>
    <property type="match status" value="1"/>
</dbReference>
<dbReference type="NCBIfam" id="TIGR00067">
    <property type="entry name" value="glut_race"/>
    <property type="match status" value="1"/>
</dbReference>
<sequence length="262" mass="27441">MSAAPIGVFDSGLGGLSVLRALRAELPGEHFIYFADTGNAPYGERSDEFIAARSLEIARHLHDDHGAKALVVACNTATASAIHLIRQTYAHLPVVGVEPGLKPAIAASQTKRIGVLATRGTLASAKFRALHLSLANQASFQLQPCDGLADAIERGDTALVDELSERYVDALGTVGSGPGEVDTLVLGCTHYPLVMERFAQLAGPQVRLIETGAPVARHTRFVLEGAGLLAQQGPGELSLLTTGDLVALQAAAARWLARPQGS</sequence>
<keyword evidence="4 7" id="KW-0573">Peptidoglycan synthesis</keyword>
<keyword evidence="9" id="KW-1185">Reference proteome</keyword>
<comment type="function">
    <text evidence="7">Provides the (R)-glutamate required for cell wall biosynthesis.</text>
</comment>
<dbReference type="HAMAP" id="MF_00258">
    <property type="entry name" value="Glu_racemase"/>
    <property type="match status" value="1"/>
</dbReference>
<dbReference type="InterPro" id="IPR033134">
    <property type="entry name" value="Asp/Glu_racemase_AS_2"/>
</dbReference>
<dbReference type="UniPathway" id="UPA00219"/>
<feature type="binding site" evidence="7">
    <location>
        <begin position="75"/>
        <end position="76"/>
    </location>
    <ligand>
        <name>substrate</name>
    </ligand>
</feature>
<evidence type="ECO:0000313" key="9">
    <source>
        <dbReference type="Proteomes" id="UP000487350"/>
    </source>
</evidence>
<dbReference type="PROSITE" id="PS00923">
    <property type="entry name" value="ASP_GLU_RACEMASE_1"/>
    <property type="match status" value="1"/>
</dbReference>
<keyword evidence="6 7" id="KW-0961">Cell wall biogenesis/degradation</keyword>
<dbReference type="PANTHER" id="PTHR21198:SF2">
    <property type="entry name" value="GLUTAMATE RACEMASE"/>
    <property type="match status" value="1"/>
</dbReference>
<feature type="binding site" evidence="7">
    <location>
        <begin position="189"/>
        <end position="190"/>
    </location>
    <ligand>
        <name>substrate</name>
    </ligand>
</feature>
<name>A0A844B2A3_9BURK</name>
<keyword evidence="5 7" id="KW-0413">Isomerase</keyword>
<dbReference type="GO" id="GO:0008881">
    <property type="term" value="F:glutamate racemase activity"/>
    <property type="evidence" value="ECO:0007669"/>
    <property type="project" value="UniProtKB-UniRule"/>
</dbReference>
<dbReference type="InterPro" id="IPR001920">
    <property type="entry name" value="Asp/Glu_race"/>
</dbReference>
<dbReference type="InterPro" id="IPR004391">
    <property type="entry name" value="Glu_race"/>
</dbReference>
<dbReference type="PROSITE" id="PS00924">
    <property type="entry name" value="ASP_GLU_RACEMASE_2"/>
    <property type="match status" value="1"/>
</dbReference>
<dbReference type="SUPFAM" id="SSF53681">
    <property type="entry name" value="Aspartate/glutamate racemase"/>
    <property type="match status" value="2"/>
</dbReference>
<dbReference type="OrthoDB" id="9801055at2"/>
<evidence type="ECO:0000256" key="3">
    <source>
        <dbReference type="ARBA" id="ARBA00022960"/>
    </source>
</evidence>
<dbReference type="Pfam" id="PF01177">
    <property type="entry name" value="Asp_Glu_race"/>
    <property type="match status" value="1"/>
</dbReference>
<comment type="pathway">
    <text evidence="7">Cell wall biogenesis; peptidoglycan biosynthesis.</text>
</comment>
<dbReference type="InterPro" id="IPR015942">
    <property type="entry name" value="Asp/Glu/hydantoin_racemase"/>
</dbReference>
<feature type="binding site" evidence="7">
    <location>
        <begin position="10"/>
        <end position="11"/>
    </location>
    <ligand>
        <name>substrate</name>
    </ligand>
</feature>
<evidence type="ECO:0000256" key="4">
    <source>
        <dbReference type="ARBA" id="ARBA00022984"/>
    </source>
</evidence>
<dbReference type="InterPro" id="IPR018187">
    <property type="entry name" value="Asp/Glu_racemase_AS_1"/>
</dbReference>
<evidence type="ECO:0000256" key="6">
    <source>
        <dbReference type="ARBA" id="ARBA00023316"/>
    </source>
</evidence>
<evidence type="ECO:0000313" key="8">
    <source>
        <dbReference type="EMBL" id="MRD47333.1"/>
    </source>
</evidence>
<organism evidence="8 9">
    <name type="scientific">Caenimonas koreensis DSM 17982</name>
    <dbReference type="NCBI Taxonomy" id="1121255"/>
    <lineage>
        <taxon>Bacteria</taxon>
        <taxon>Pseudomonadati</taxon>
        <taxon>Pseudomonadota</taxon>
        <taxon>Betaproteobacteria</taxon>
        <taxon>Burkholderiales</taxon>
        <taxon>Comamonadaceae</taxon>
        <taxon>Caenimonas</taxon>
    </lineage>
</organism>
<dbReference type="Gene3D" id="3.40.50.1860">
    <property type="match status" value="2"/>
</dbReference>
<comment type="similarity">
    <text evidence="7">Belongs to the aspartate/glutamate racemases family.</text>
</comment>
<evidence type="ECO:0000256" key="1">
    <source>
        <dbReference type="ARBA" id="ARBA00001602"/>
    </source>
</evidence>
<feature type="binding site" evidence="7">
    <location>
        <begin position="42"/>
        <end position="43"/>
    </location>
    <ligand>
        <name>substrate</name>
    </ligand>
</feature>
<dbReference type="AlphaFoldDB" id="A0A844B2A3"/>
<protein>
    <recommendedName>
        <fullName evidence="2 7">Glutamate racemase</fullName>
        <ecNumber evidence="2 7">5.1.1.3</ecNumber>
    </recommendedName>
</protein>
<feature type="active site" description="Proton donor/acceptor" evidence="7">
    <location>
        <position position="188"/>
    </location>
</feature>